<dbReference type="InterPro" id="IPR045894">
    <property type="entry name" value="At5g08430-like"/>
</dbReference>
<reference evidence="4" key="1">
    <citation type="journal article" date="2014" name="Nat. Genet.">
        <title>A reference genome for common bean and genome-wide analysis of dual domestications.</title>
        <authorList>
            <person name="Schmutz J."/>
            <person name="McClean P.E."/>
            <person name="Mamidi S."/>
            <person name="Wu G.A."/>
            <person name="Cannon S.B."/>
            <person name="Grimwood J."/>
            <person name="Jenkins J."/>
            <person name="Shu S."/>
            <person name="Song Q."/>
            <person name="Chavarro C."/>
            <person name="Torres-Torres M."/>
            <person name="Geffroy V."/>
            <person name="Moghaddam S.M."/>
            <person name="Gao D."/>
            <person name="Abernathy B."/>
            <person name="Barry K."/>
            <person name="Blair M."/>
            <person name="Brick M.A."/>
            <person name="Chovatia M."/>
            <person name="Gepts P."/>
            <person name="Goodstein D.M."/>
            <person name="Gonzales M."/>
            <person name="Hellsten U."/>
            <person name="Hyten D.L."/>
            <person name="Jia G."/>
            <person name="Kelly J.D."/>
            <person name="Kudrna D."/>
            <person name="Lee R."/>
            <person name="Richard M.M."/>
            <person name="Miklas P.N."/>
            <person name="Osorno J.M."/>
            <person name="Rodrigues J."/>
            <person name="Thareau V."/>
            <person name="Urrea C.A."/>
            <person name="Wang M."/>
            <person name="Yu Y."/>
            <person name="Zhang M."/>
            <person name="Wing R.A."/>
            <person name="Cregan P.B."/>
            <person name="Rokhsar D.S."/>
            <person name="Jackson S.A."/>
        </authorList>
    </citation>
    <scope>NUCLEOTIDE SEQUENCE [LARGE SCALE GENOMIC DNA]</scope>
    <source>
        <strain evidence="4">cv. G19833</strain>
    </source>
</reference>
<evidence type="ECO:0000313" key="3">
    <source>
        <dbReference type="EMBL" id="ESW18962.1"/>
    </source>
</evidence>
<organism evidence="3 4">
    <name type="scientific">Phaseolus vulgaris</name>
    <name type="common">Kidney bean</name>
    <name type="synonym">French bean</name>
    <dbReference type="NCBI Taxonomy" id="3885"/>
    <lineage>
        <taxon>Eukaryota</taxon>
        <taxon>Viridiplantae</taxon>
        <taxon>Streptophyta</taxon>
        <taxon>Embryophyta</taxon>
        <taxon>Tracheophyta</taxon>
        <taxon>Spermatophyta</taxon>
        <taxon>Magnoliopsida</taxon>
        <taxon>eudicotyledons</taxon>
        <taxon>Gunneridae</taxon>
        <taxon>Pentapetalae</taxon>
        <taxon>rosids</taxon>
        <taxon>fabids</taxon>
        <taxon>Fabales</taxon>
        <taxon>Fabaceae</taxon>
        <taxon>Papilionoideae</taxon>
        <taxon>50 kb inversion clade</taxon>
        <taxon>NPAAA clade</taxon>
        <taxon>indigoferoid/millettioid clade</taxon>
        <taxon>Phaseoleae</taxon>
        <taxon>Phaseolus</taxon>
    </lineage>
</organism>
<dbReference type="Pfam" id="PF02201">
    <property type="entry name" value="SWIB"/>
    <property type="match status" value="1"/>
</dbReference>
<dbReference type="eggNOG" id="KOG1946">
    <property type="taxonomic scope" value="Eukaryota"/>
</dbReference>
<dbReference type="PANTHER" id="PTHR46851:SF23">
    <property type="entry name" value="SWIB_MDM2 DOMAIN-CONTAINING PROTEIN"/>
    <property type="match status" value="1"/>
</dbReference>
<accession>V7BLX6</accession>
<dbReference type="STRING" id="3885.V7BLX6"/>
<dbReference type="EMBL" id="CM002293">
    <property type="protein sequence ID" value="ESW18962.1"/>
    <property type="molecule type" value="Genomic_DNA"/>
</dbReference>
<name>V7BLX6_PHAVU</name>
<dbReference type="CDD" id="cd10567">
    <property type="entry name" value="SWIB-MDM2_like"/>
    <property type="match status" value="1"/>
</dbReference>
<dbReference type="InterPro" id="IPR036885">
    <property type="entry name" value="SWIB_MDM2_dom_sf"/>
</dbReference>
<dbReference type="Proteomes" id="UP000000226">
    <property type="component" value="Chromosome 6"/>
</dbReference>
<feature type="domain" description="DM2" evidence="2">
    <location>
        <begin position="147"/>
        <end position="196"/>
    </location>
</feature>
<proteinExistence type="predicted"/>
<dbReference type="SMR" id="V7BLX6"/>
<dbReference type="SUPFAM" id="SSF47592">
    <property type="entry name" value="SWIB/MDM2 domain"/>
    <property type="match status" value="1"/>
</dbReference>
<dbReference type="Gene3D" id="1.10.245.10">
    <property type="entry name" value="SWIB/MDM2 domain"/>
    <property type="match status" value="1"/>
</dbReference>
<dbReference type="PANTHER" id="PTHR46851">
    <property type="entry name" value="OS01G0884500 PROTEIN"/>
    <property type="match status" value="1"/>
</dbReference>
<gene>
    <name evidence="3" type="ORF">PHAVU_006G085700g</name>
</gene>
<sequence>MGEVWVVKMKNIEFISFDFFMFFYGQELVDFKDQDTYEFLFSEYYEIIKEEEGLNSEHVHSAHRFFKNGKSKRDFDPDEIGLGEDGSGDSEDVSNYIVSDCDDLNETRESMSGRTKKGLGKLSSMKGNGKDKKKEFIGSGSRSLMEFLEYIGKDTENNLFDPKKRRKIHCDALLRFLQGRKSINRNSMQNLLARHFAENFEVMRDISSSEDRDYNEPSKFSRKRKSISFTKSRNLNIVCEEHQSCFAAIDSYNLKLEECQDLYQRMRNGLLKQPTVVIHITHLSVLL</sequence>
<keyword evidence="4" id="KW-1185">Reference proteome</keyword>
<feature type="region of interest" description="Disordered" evidence="1">
    <location>
        <begin position="109"/>
        <end position="135"/>
    </location>
</feature>
<dbReference type="AlphaFoldDB" id="V7BLX6"/>
<protein>
    <recommendedName>
        <fullName evidence="2">DM2 domain-containing protein</fullName>
    </recommendedName>
</protein>
<dbReference type="Gramene" id="ESW18962">
    <property type="protein sequence ID" value="ESW18962"/>
    <property type="gene ID" value="PHAVU_006G085700g"/>
</dbReference>
<dbReference type="InterPro" id="IPR003121">
    <property type="entry name" value="SWIB_MDM2_domain"/>
</dbReference>
<evidence type="ECO:0000256" key="1">
    <source>
        <dbReference type="SAM" id="MobiDB-lite"/>
    </source>
</evidence>
<evidence type="ECO:0000313" key="4">
    <source>
        <dbReference type="Proteomes" id="UP000000226"/>
    </source>
</evidence>
<evidence type="ECO:0000259" key="2">
    <source>
        <dbReference type="Pfam" id="PF02201"/>
    </source>
</evidence>
<dbReference type="OrthoDB" id="1870062at2759"/>